<name>A0A0J6F2W8_9BORD</name>
<dbReference type="InterPro" id="IPR032623">
    <property type="entry name" value="FecR_N"/>
</dbReference>
<dbReference type="EMBL" id="CYTV01000003">
    <property type="protein sequence ID" value="CUI61313.1"/>
    <property type="molecule type" value="Genomic_DNA"/>
</dbReference>
<reference evidence="3 6" key="2">
    <citation type="submission" date="2016-07" db="EMBL/GenBank/DDBJ databases">
        <title>Complete genome sequences of Bordetella pseudohinzii.</title>
        <authorList>
            <person name="Spilker T."/>
            <person name="Darrah R."/>
            <person name="LiPuma J.J."/>
        </authorList>
    </citation>
    <scope>NUCLEOTIDE SEQUENCE [LARGE SCALE GENOMIC DNA]</scope>
    <source>
        <strain evidence="3 6">HI4681</strain>
    </source>
</reference>
<dbReference type="AlphaFoldDB" id="A0A0J6F2W8"/>
<dbReference type="Proteomes" id="UP000053096">
    <property type="component" value="Unassembled WGS sequence"/>
</dbReference>
<dbReference type="RefSeq" id="WP_043210334.1">
    <property type="nucleotide sequence ID" value="NZ_CAJGUQ010000316.1"/>
</dbReference>
<dbReference type="InterPro" id="IPR006860">
    <property type="entry name" value="FecR"/>
</dbReference>
<evidence type="ECO:0000259" key="2">
    <source>
        <dbReference type="Pfam" id="PF16220"/>
    </source>
</evidence>
<dbReference type="Gene3D" id="2.60.120.1440">
    <property type="match status" value="1"/>
</dbReference>
<gene>
    <name evidence="3" type="ORF">BBN53_01235</name>
    <name evidence="4" type="ORF">ERS370011_01401</name>
</gene>
<organism evidence="4 5">
    <name type="scientific">Bordetella pseudohinzii</name>
    <dbReference type="NCBI Taxonomy" id="1331258"/>
    <lineage>
        <taxon>Bacteria</taxon>
        <taxon>Pseudomonadati</taxon>
        <taxon>Pseudomonadota</taxon>
        <taxon>Betaproteobacteria</taxon>
        <taxon>Burkholderiales</taxon>
        <taxon>Alcaligenaceae</taxon>
        <taxon>Bordetella</taxon>
    </lineage>
</organism>
<accession>A0A0M7E260</accession>
<dbReference type="Pfam" id="PF16220">
    <property type="entry name" value="DUF4880"/>
    <property type="match status" value="1"/>
</dbReference>
<dbReference type="PANTHER" id="PTHR30273">
    <property type="entry name" value="PERIPLASMIC SIGNAL SENSOR AND SIGMA FACTOR ACTIVATOR FECR-RELATED"/>
    <property type="match status" value="1"/>
</dbReference>
<dbReference type="Proteomes" id="UP000092950">
    <property type="component" value="Chromosome"/>
</dbReference>
<dbReference type="InterPro" id="IPR012373">
    <property type="entry name" value="Ferrdict_sens_TM"/>
</dbReference>
<feature type="domain" description="FecR protein" evidence="1">
    <location>
        <begin position="111"/>
        <end position="196"/>
    </location>
</feature>
<accession>A0A0J6F2W8</accession>
<evidence type="ECO:0000313" key="4">
    <source>
        <dbReference type="EMBL" id="CUI61313.1"/>
    </source>
</evidence>
<dbReference type="Pfam" id="PF04773">
    <property type="entry name" value="FecR"/>
    <property type="match status" value="1"/>
</dbReference>
<dbReference type="PANTHER" id="PTHR30273:SF2">
    <property type="entry name" value="PROTEIN FECR"/>
    <property type="match status" value="1"/>
</dbReference>
<dbReference type="GO" id="GO:0016989">
    <property type="term" value="F:sigma factor antagonist activity"/>
    <property type="evidence" value="ECO:0007669"/>
    <property type="project" value="TreeGrafter"/>
</dbReference>
<keyword evidence="3" id="KW-0472">Membrane</keyword>
<evidence type="ECO:0000313" key="6">
    <source>
        <dbReference type="Proteomes" id="UP000092950"/>
    </source>
</evidence>
<dbReference type="EMBL" id="CP016440">
    <property type="protein sequence ID" value="ANY14630.1"/>
    <property type="molecule type" value="Genomic_DNA"/>
</dbReference>
<dbReference type="PIRSF" id="PIRSF018266">
    <property type="entry name" value="FecR"/>
    <property type="match status" value="1"/>
</dbReference>
<sequence>MSPDGAIDRHVAREAARWLLHLASGQASAEDTAAIDRWRARSAMHEQAWQRAQRLKALLGGLPPELARATLERPAFKTRRLALKTLAALILGTPAAWAAWHGGRRAGLLADHRSAPGERRDITLADGTLVTLNSGTAVDITADGLRLRAGEIYVRAGAHPCVAHTPQGQVGASQSRFVLRLLDAGCRVDVYEGQVRLRPALGAAATVDAPQAAWFDARALRILSTAVDGQPPWLRGVLQARGMSLAEFAAEIARHRRGVVRCDPAVARLRVSGTFQLDNTDGVLRALPALLPVAVRRRTAYWVVIGPLDT</sequence>
<reference evidence="4 5" key="1">
    <citation type="submission" date="2015-09" db="EMBL/GenBank/DDBJ databases">
        <authorList>
            <person name="Jackson K.R."/>
            <person name="Lunt B.L."/>
            <person name="Fisher J.N.B."/>
            <person name="Gardner A.V."/>
            <person name="Bailey M.E."/>
            <person name="Deus L.M."/>
            <person name="Earl A.S."/>
            <person name="Gibby P.D."/>
            <person name="Hartmann K.A."/>
            <person name="Liu J.E."/>
            <person name="Manci A.M."/>
            <person name="Nielsen D.A."/>
            <person name="Solomon M.B."/>
            <person name="Breakwell D.P."/>
            <person name="Burnett S.H."/>
            <person name="Grose J.H."/>
        </authorList>
    </citation>
    <scope>NUCLEOTIDE SEQUENCE [LARGE SCALE GENOMIC DNA]</scope>
    <source>
        <strain evidence="4 5">2789STDY5608636</strain>
    </source>
</reference>
<keyword evidence="6" id="KW-1185">Reference proteome</keyword>
<proteinExistence type="predicted"/>
<dbReference type="OrthoDB" id="1100567at2"/>
<feature type="domain" description="FecR N-terminal" evidence="2">
    <location>
        <begin position="13"/>
        <end position="55"/>
    </location>
</feature>
<keyword evidence="3" id="KW-0812">Transmembrane</keyword>
<evidence type="ECO:0000313" key="5">
    <source>
        <dbReference type="Proteomes" id="UP000053096"/>
    </source>
</evidence>
<evidence type="ECO:0000259" key="1">
    <source>
        <dbReference type="Pfam" id="PF04773"/>
    </source>
</evidence>
<dbReference type="KEGG" id="bpdz:BBN53_01235"/>
<protein>
    <submittedName>
        <fullName evidence="4">Fec operon regulator FecR</fullName>
    </submittedName>
    <submittedName>
        <fullName evidence="3">Heme uptake transmembrane sensor</fullName>
    </submittedName>
</protein>
<evidence type="ECO:0000313" key="3">
    <source>
        <dbReference type="EMBL" id="ANY14630.1"/>
    </source>
</evidence>